<protein>
    <submittedName>
        <fullName evidence="1">Uncharacterized protein</fullName>
    </submittedName>
</protein>
<dbReference type="VEuPathDB" id="FungiDB:I7I51_04866"/>
<gene>
    <name evidence="1" type="ORF">I7I51_04866</name>
</gene>
<proteinExistence type="predicted"/>
<organism evidence="1 2">
    <name type="scientific">Ajellomyces capsulatus</name>
    <name type="common">Darling's disease fungus</name>
    <name type="synonym">Histoplasma capsulatum</name>
    <dbReference type="NCBI Taxonomy" id="5037"/>
    <lineage>
        <taxon>Eukaryota</taxon>
        <taxon>Fungi</taxon>
        <taxon>Dikarya</taxon>
        <taxon>Ascomycota</taxon>
        <taxon>Pezizomycotina</taxon>
        <taxon>Eurotiomycetes</taxon>
        <taxon>Eurotiomycetidae</taxon>
        <taxon>Onygenales</taxon>
        <taxon>Ajellomycetaceae</taxon>
        <taxon>Histoplasma</taxon>
    </lineage>
</organism>
<dbReference type="Proteomes" id="UP000663671">
    <property type="component" value="Chromosome 4"/>
</dbReference>
<dbReference type="AlphaFoldDB" id="A0A8A1M400"/>
<reference evidence="1" key="1">
    <citation type="submission" date="2021-01" db="EMBL/GenBank/DDBJ databases">
        <title>Chromosome-level genome assembly of a human fungal pathogen reveals clustering of transcriptionally co-regulated genes.</title>
        <authorList>
            <person name="Voorhies M."/>
            <person name="Cohen S."/>
            <person name="Shea T.P."/>
            <person name="Petrus S."/>
            <person name="Munoz J.F."/>
            <person name="Poplawski S."/>
            <person name="Goldman W.E."/>
            <person name="Michael T."/>
            <person name="Cuomo C.A."/>
            <person name="Sil A."/>
            <person name="Beyhan S."/>
        </authorList>
    </citation>
    <scope>NUCLEOTIDE SEQUENCE</scope>
    <source>
        <strain evidence="1">WU24</strain>
    </source>
</reference>
<dbReference type="EMBL" id="CP069110">
    <property type="protein sequence ID" value="QSS60070.1"/>
    <property type="molecule type" value="Genomic_DNA"/>
</dbReference>
<accession>A0A8A1M400</accession>
<evidence type="ECO:0000313" key="2">
    <source>
        <dbReference type="Proteomes" id="UP000663671"/>
    </source>
</evidence>
<sequence>MKTKNAHGWRIDQRRASGGLAHPACVEHVPQVAPQVRAVGGADARSVPPHGKKVAQSHHLGVCLGAANPMINSGASGSLYLNVNNRMAGNRPESQRRMTEAEPLGMTSIHIPRAVCSPGRWRDGGGRLRDLCVLG</sequence>
<evidence type="ECO:0000313" key="1">
    <source>
        <dbReference type="EMBL" id="QSS60070.1"/>
    </source>
</evidence>
<name>A0A8A1M400_AJECA</name>